<dbReference type="CDD" id="cd06257">
    <property type="entry name" value="DnaJ"/>
    <property type="match status" value="1"/>
</dbReference>
<dbReference type="RefSeq" id="WP_386823032.1">
    <property type="nucleotide sequence ID" value="NZ_JBHTIF010000001.1"/>
</dbReference>
<dbReference type="EMBL" id="JBHTIF010000001">
    <property type="protein sequence ID" value="MFD0725407.1"/>
    <property type="molecule type" value="Genomic_DNA"/>
</dbReference>
<keyword evidence="1" id="KW-0143">Chaperone</keyword>
<name>A0ABW2YAJ8_9GAMM</name>
<sequence>MAEDTDFAALYRELGVDATCSLADLRGAWRRRVAKLHPDQGGDAEDTGRLQALNRQFEAALDFHARFGRLPGAPPPGLLSRPGASSASFAGEATAGFGRISRCFVVAGLLGICVLGWRILQTDDDSGERAAREVHAADAHGGSGAEHPAQAAIDVLSVSAGMDKPRVRAILGEPLEMHDLRWSYGPSWVEFRCDRVVGWYSAPQRPLNVAEGRESWADATPADAACD</sequence>
<protein>
    <submittedName>
        <fullName evidence="2">J domain-containing protein</fullName>
    </submittedName>
</protein>
<evidence type="ECO:0000313" key="2">
    <source>
        <dbReference type="EMBL" id="MFD0725407.1"/>
    </source>
</evidence>
<dbReference type="Gene3D" id="1.10.287.110">
    <property type="entry name" value="DnaJ domain"/>
    <property type="match status" value="1"/>
</dbReference>
<evidence type="ECO:0000313" key="3">
    <source>
        <dbReference type="Proteomes" id="UP001597110"/>
    </source>
</evidence>
<dbReference type="SUPFAM" id="SSF46565">
    <property type="entry name" value="Chaperone J-domain"/>
    <property type="match status" value="1"/>
</dbReference>
<accession>A0ABW2YAJ8</accession>
<reference evidence="3" key="1">
    <citation type="journal article" date="2019" name="Int. J. Syst. Evol. Microbiol.">
        <title>The Global Catalogue of Microorganisms (GCM) 10K type strain sequencing project: providing services to taxonomists for standard genome sequencing and annotation.</title>
        <authorList>
            <consortium name="The Broad Institute Genomics Platform"/>
            <consortium name="The Broad Institute Genome Sequencing Center for Infectious Disease"/>
            <person name="Wu L."/>
            <person name="Ma J."/>
        </authorList>
    </citation>
    <scope>NUCLEOTIDE SEQUENCE [LARGE SCALE GENOMIC DNA]</scope>
    <source>
        <strain evidence="3">CCUG 55585</strain>
    </source>
</reference>
<gene>
    <name evidence="2" type="ORF">ACFQ0E_07290</name>
</gene>
<evidence type="ECO:0000256" key="1">
    <source>
        <dbReference type="ARBA" id="ARBA00023186"/>
    </source>
</evidence>
<dbReference type="InterPro" id="IPR001623">
    <property type="entry name" value="DnaJ_domain"/>
</dbReference>
<comment type="caution">
    <text evidence="2">The sequence shown here is derived from an EMBL/GenBank/DDBJ whole genome shotgun (WGS) entry which is preliminary data.</text>
</comment>
<proteinExistence type="predicted"/>
<dbReference type="InterPro" id="IPR036869">
    <property type="entry name" value="J_dom_sf"/>
</dbReference>
<dbReference type="Proteomes" id="UP001597110">
    <property type="component" value="Unassembled WGS sequence"/>
</dbReference>
<keyword evidence="3" id="KW-1185">Reference proteome</keyword>
<organism evidence="2 3">
    <name type="scientific">Lysobacter brunescens</name>
    <dbReference type="NCBI Taxonomy" id="262323"/>
    <lineage>
        <taxon>Bacteria</taxon>
        <taxon>Pseudomonadati</taxon>
        <taxon>Pseudomonadota</taxon>
        <taxon>Gammaproteobacteria</taxon>
        <taxon>Lysobacterales</taxon>
        <taxon>Lysobacteraceae</taxon>
        <taxon>Lysobacter</taxon>
    </lineage>
</organism>